<name>A0AAJ0F8P3_9PEZI</name>
<keyword evidence="3" id="KW-1185">Reference proteome</keyword>
<evidence type="ECO:0000313" key="3">
    <source>
        <dbReference type="Proteomes" id="UP001239445"/>
    </source>
</evidence>
<proteinExistence type="predicted"/>
<sequence>MAGNAVAIRGAGADVVANFDLVNGTSSLRSIVRRPDRRTGSFPFVSSGGVAFSAGTPTKERRRPLVSPLALVLARLPRRQLGGSIAAIRFEVSKAQARYKVLAACRPELKLDGKIISSSACNGTCQEPIWAFWNPIAFLIHAPRGSISNHPAHHHHQEQPVGPTRTGGRWPDKAHIAGRKEGRELWLRVVEAQPPVFPRLAEDTFDEDFPEFRCCVTPRVDRRLLCRVFFSGSGPRSGHANGRIVRSMIPAGQPILCRRSGRETLRLVGWAKPVVGGRKRQETGLRRESAQIEPMRSPRWQPVASCTTTPFSAWPCCSSASGSNHSKDYRCPATALLPTLSHFETFDTQRLAGVPIDFSPPAERLKTPLAISHLSVCKHPFSILLLHS</sequence>
<comment type="caution">
    <text evidence="2">The sequence shown here is derived from an EMBL/GenBank/DDBJ whole genome shotgun (WGS) entry which is preliminary data.</text>
</comment>
<feature type="region of interest" description="Disordered" evidence="1">
    <location>
        <begin position="148"/>
        <end position="169"/>
    </location>
</feature>
<dbReference type="Proteomes" id="UP001239445">
    <property type="component" value="Unassembled WGS sequence"/>
</dbReference>
<protein>
    <submittedName>
        <fullName evidence="2">Uncharacterized protein</fullName>
    </submittedName>
</protein>
<gene>
    <name evidence="2" type="ORF">QBC47DRAFT_55578</name>
</gene>
<evidence type="ECO:0000256" key="1">
    <source>
        <dbReference type="SAM" id="MobiDB-lite"/>
    </source>
</evidence>
<organism evidence="2 3">
    <name type="scientific">Echria macrotheca</name>
    <dbReference type="NCBI Taxonomy" id="438768"/>
    <lineage>
        <taxon>Eukaryota</taxon>
        <taxon>Fungi</taxon>
        <taxon>Dikarya</taxon>
        <taxon>Ascomycota</taxon>
        <taxon>Pezizomycotina</taxon>
        <taxon>Sordariomycetes</taxon>
        <taxon>Sordariomycetidae</taxon>
        <taxon>Sordariales</taxon>
        <taxon>Schizotheciaceae</taxon>
        <taxon>Echria</taxon>
    </lineage>
</organism>
<dbReference type="EMBL" id="MU839839">
    <property type="protein sequence ID" value="KAK1752370.1"/>
    <property type="molecule type" value="Genomic_DNA"/>
</dbReference>
<accession>A0AAJ0F8P3</accession>
<reference evidence="2" key="1">
    <citation type="submission" date="2023-06" db="EMBL/GenBank/DDBJ databases">
        <title>Genome-scale phylogeny and comparative genomics of the fungal order Sordariales.</title>
        <authorList>
            <consortium name="Lawrence Berkeley National Laboratory"/>
            <person name="Hensen N."/>
            <person name="Bonometti L."/>
            <person name="Westerberg I."/>
            <person name="Brannstrom I.O."/>
            <person name="Guillou S."/>
            <person name="Cros-Aarteil S."/>
            <person name="Calhoun S."/>
            <person name="Haridas S."/>
            <person name="Kuo A."/>
            <person name="Mondo S."/>
            <person name="Pangilinan J."/>
            <person name="Riley R."/>
            <person name="Labutti K."/>
            <person name="Andreopoulos B."/>
            <person name="Lipzen A."/>
            <person name="Chen C."/>
            <person name="Yanf M."/>
            <person name="Daum C."/>
            <person name="Ng V."/>
            <person name="Clum A."/>
            <person name="Steindorff A."/>
            <person name="Ohm R."/>
            <person name="Martin F."/>
            <person name="Silar P."/>
            <person name="Natvig D."/>
            <person name="Lalanne C."/>
            <person name="Gautier V."/>
            <person name="Ament-Velasquez S.L."/>
            <person name="Kruys A."/>
            <person name="Hutchinson M.I."/>
            <person name="Powell A.J."/>
            <person name="Barry K."/>
            <person name="Miller A.N."/>
            <person name="Grigoriev I.V."/>
            <person name="Debuchy R."/>
            <person name="Gladieux P."/>
            <person name="Thoren M.H."/>
            <person name="Johannesson H."/>
        </authorList>
    </citation>
    <scope>NUCLEOTIDE SEQUENCE</scope>
    <source>
        <strain evidence="2">PSN4</strain>
    </source>
</reference>
<dbReference type="AlphaFoldDB" id="A0AAJ0F8P3"/>
<evidence type="ECO:0000313" key="2">
    <source>
        <dbReference type="EMBL" id="KAK1752370.1"/>
    </source>
</evidence>